<dbReference type="AlphaFoldDB" id="A0A0A9D2A6"/>
<sequence length="43" mass="4913">MSLENIVQQTSLCLLDQREKLAPELTEMLNQLFDTFVACCHGE</sequence>
<reference evidence="1" key="1">
    <citation type="submission" date="2014-09" db="EMBL/GenBank/DDBJ databases">
        <authorList>
            <person name="Magalhaes I.L.F."/>
            <person name="Oliveira U."/>
            <person name="Santos F.R."/>
            <person name="Vidigal T.H.D.A."/>
            <person name="Brescovit A.D."/>
            <person name="Santos A.J."/>
        </authorList>
    </citation>
    <scope>NUCLEOTIDE SEQUENCE</scope>
    <source>
        <tissue evidence="1">Shoot tissue taken approximately 20 cm above the soil surface</tissue>
    </source>
</reference>
<name>A0A0A9D2A6_ARUDO</name>
<proteinExistence type="predicted"/>
<reference evidence="1" key="2">
    <citation type="journal article" date="2015" name="Data Brief">
        <title>Shoot transcriptome of the giant reed, Arundo donax.</title>
        <authorList>
            <person name="Barrero R.A."/>
            <person name="Guerrero F.D."/>
            <person name="Moolhuijzen P."/>
            <person name="Goolsby J.A."/>
            <person name="Tidwell J."/>
            <person name="Bellgard S.E."/>
            <person name="Bellgard M.I."/>
        </authorList>
    </citation>
    <scope>NUCLEOTIDE SEQUENCE</scope>
    <source>
        <tissue evidence="1">Shoot tissue taken approximately 20 cm above the soil surface</tissue>
    </source>
</reference>
<dbReference type="EMBL" id="GBRH01218115">
    <property type="protein sequence ID" value="JAD79780.1"/>
    <property type="molecule type" value="Transcribed_RNA"/>
</dbReference>
<organism evidence="1">
    <name type="scientific">Arundo donax</name>
    <name type="common">Giant reed</name>
    <name type="synonym">Donax arundinaceus</name>
    <dbReference type="NCBI Taxonomy" id="35708"/>
    <lineage>
        <taxon>Eukaryota</taxon>
        <taxon>Viridiplantae</taxon>
        <taxon>Streptophyta</taxon>
        <taxon>Embryophyta</taxon>
        <taxon>Tracheophyta</taxon>
        <taxon>Spermatophyta</taxon>
        <taxon>Magnoliopsida</taxon>
        <taxon>Liliopsida</taxon>
        <taxon>Poales</taxon>
        <taxon>Poaceae</taxon>
        <taxon>PACMAD clade</taxon>
        <taxon>Arundinoideae</taxon>
        <taxon>Arundineae</taxon>
        <taxon>Arundo</taxon>
    </lineage>
</organism>
<evidence type="ECO:0000313" key="1">
    <source>
        <dbReference type="EMBL" id="JAD79780.1"/>
    </source>
</evidence>
<accession>A0A0A9D2A6</accession>
<protein>
    <submittedName>
        <fullName evidence="1">Uncharacterized protein</fullName>
    </submittedName>
</protein>